<dbReference type="InterPro" id="IPR053030">
    <property type="entry name" value="Ribosomal_biogenesis_FAF1-like"/>
</dbReference>
<evidence type="ECO:0000313" key="2">
    <source>
        <dbReference type="EMBL" id="KEF61428.1"/>
    </source>
</evidence>
<reference evidence="2 3" key="1">
    <citation type="submission" date="2013-03" db="EMBL/GenBank/DDBJ databases">
        <title>The Genome Sequence of Exophiala aquamarina CBS 119918.</title>
        <authorList>
            <consortium name="The Broad Institute Genomics Platform"/>
            <person name="Cuomo C."/>
            <person name="de Hoog S."/>
            <person name="Gorbushina A."/>
            <person name="Walker B."/>
            <person name="Young S.K."/>
            <person name="Zeng Q."/>
            <person name="Gargeya S."/>
            <person name="Fitzgerald M."/>
            <person name="Haas B."/>
            <person name="Abouelleil A."/>
            <person name="Allen A.W."/>
            <person name="Alvarado L."/>
            <person name="Arachchi H.M."/>
            <person name="Berlin A.M."/>
            <person name="Chapman S.B."/>
            <person name="Gainer-Dewar J."/>
            <person name="Goldberg J."/>
            <person name="Griggs A."/>
            <person name="Gujja S."/>
            <person name="Hansen M."/>
            <person name="Howarth C."/>
            <person name="Imamovic A."/>
            <person name="Ireland A."/>
            <person name="Larimer J."/>
            <person name="McCowan C."/>
            <person name="Murphy C."/>
            <person name="Pearson M."/>
            <person name="Poon T.W."/>
            <person name="Priest M."/>
            <person name="Roberts A."/>
            <person name="Saif S."/>
            <person name="Shea T."/>
            <person name="Sisk P."/>
            <person name="Sykes S."/>
            <person name="Wortman J."/>
            <person name="Nusbaum C."/>
            <person name="Birren B."/>
        </authorList>
    </citation>
    <scope>NUCLEOTIDE SEQUENCE [LARGE SCALE GENOMIC DNA]</scope>
    <source>
        <strain evidence="2 3">CBS 119918</strain>
    </source>
</reference>
<feature type="compositionally biased region" description="Polar residues" evidence="1">
    <location>
        <begin position="14"/>
        <end position="24"/>
    </location>
</feature>
<feature type="compositionally biased region" description="Basic and acidic residues" evidence="1">
    <location>
        <begin position="85"/>
        <end position="95"/>
    </location>
</feature>
<accession>A0A072PQ06</accession>
<protein>
    <submittedName>
        <fullName evidence="2">Uncharacterized protein</fullName>
    </submittedName>
</protein>
<dbReference type="STRING" id="1182545.A0A072PQ06"/>
<dbReference type="VEuPathDB" id="FungiDB:A1O9_02994"/>
<evidence type="ECO:0000313" key="3">
    <source>
        <dbReference type="Proteomes" id="UP000027920"/>
    </source>
</evidence>
<feature type="region of interest" description="Disordered" evidence="1">
    <location>
        <begin position="207"/>
        <end position="305"/>
    </location>
</feature>
<dbReference type="GO" id="GO:0005730">
    <property type="term" value="C:nucleolus"/>
    <property type="evidence" value="ECO:0007669"/>
    <property type="project" value="TreeGrafter"/>
</dbReference>
<feature type="compositionally biased region" description="Basic residues" evidence="1">
    <location>
        <begin position="295"/>
        <end position="305"/>
    </location>
</feature>
<dbReference type="PANTHER" id="PTHR28096">
    <property type="entry name" value="PROTEIN FAF1"/>
    <property type="match status" value="1"/>
</dbReference>
<dbReference type="OrthoDB" id="5556956at2759"/>
<dbReference type="AlphaFoldDB" id="A0A072PQ06"/>
<feature type="compositionally biased region" description="Polar residues" evidence="1">
    <location>
        <begin position="127"/>
        <end position="137"/>
    </location>
</feature>
<dbReference type="RefSeq" id="XP_013264018.1">
    <property type="nucleotide sequence ID" value="XM_013408564.1"/>
</dbReference>
<dbReference type="EMBL" id="AMGV01000002">
    <property type="protein sequence ID" value="KEF61428.1"/>
    <property type="molecule type" value="Genomic_DNA"/>
</dbReference>
<feature type="compositionally biased region" description="Low complexity" evidence="1">
    <location>
        <begin position="244"/>
        <end position="255"/>
    </location>
</feature>
<organism evidence="2 3">
    <name type="scientific">Exophiala aquamarina CBS 119918</name>
    <dbReference type="NCBI Taxonomy" id="1182545"/>
    <lineage>
        <taxon>Eukaryota</taxon>
        <taxon>Fungi</taxon>
        <taxon>Dikarya</taxon>
        <taxon>Ascomycota</taxon>
        <taxon>Pezizomycotina</taxon>
        <taxon>Eurotiomycetes</taxon>
        <taxon>Chaetothyriomycetidae</taxon>
        <taxon>Chaetothyriales</taxon>
        <taxon>Herpotrichiellaceae</taxon>
        <taxon>Exophiala</taxon>
    </lineage>
</organism>
<dbReference type="GO" id="GO:0000462">
    <property type="term" value="P:maturation of SSU-rRNA from tricistronic rRNA transcript (SSU-rRNA, 5.8S rRNA, LSU-rRNA)"/>
    <property type="evidence" value="ECO:0007669"/>
    <property type="project" value="TreeGrafter"/>
</dbReference>
<proteinExistence type="predicted"/>
<feature type="region of interest" description="Disordered" evidence="1">
    <location>
        <begin position="1"/>
        <end position="35"/>
    </location>
</feature>
<gene>
    <name evidence="2" type="ORF">A1O9_02994</name>
</gene>
<dbReference type="InterPro" id="IPR027973">
    <property type="entry name" value="FSAF1-like"/>
</dbReference>
<dbReference type="HOGENOM" id="CLU_054969_0_0_1"/>
<dbReference type="Proteomes" id="UP000027920">
    <property type="component" value="Unassembled WGS sequence"/>
</dbReference>
<keyword evidence="3" id="KW-1185">Reference proteome</keyword>
<dbReference type="Pfam" id="PF15375">
    <property type="entry name" value="FSAF1"/>
    <property type="match status" value="1"/>
</dbReference>
<comment type="caution">
    <text evidence="2">The sequence shown here is derived from an EMBL/GenBank/DDBJ whole genome shotgun (WGS) entry which is preliminary data.</text>
</comment>
<sequence length="305" mass="33836">MLGKRKREFAVAPRQTSLATTQGGQEDGGGSSVQDHDVFRRYFEAAFEPLPAVENGVSQGEAKLEERSLQASDEESDWDGLSEAGEEKLEVEIVEHGTTAVPRDHDDDDPDSVERQRLQYRHFMTSKPPSRNEQTRNGIIPGKRAEKEADDESEAQNLKHDLDLQRLLKESHLLEQAKASTVVGSHRHKAVDMRMQSLGSKDSLFTQERMPLSHRRGIAAKAASRQALRRREAKENGIILERAGGSSTSTGKSKSNGIRRERAVDVPAVGRFRGGTLKLSKHDVLDIQGSGQSGKKGRKKTGRRR</sequence>
<dbReference type="PANTHER" id="PTHR28096:SF1">
    <property type="entry name" value="PROTEIN FAF1"/>
    <property type="match status" value="1"/>
</dbReference>
<evidence type="ECO:0000256" key="1">
    <source>
        <dbReference type="SAM" id="MobiDB-lite"/>
    </source>
</evidence>
<name>A0A072PQ06_9EURO</name>
<dbReference type="GeneID" id="25277934"/>
<feature type="region of interest" description="Disordered" evidence="1">
    <location>
        <begin position="52"/>
        <end position="158"/>
    </location>
</feature>